<keyword evidence="7" id="KW-1185">Reference proteome</keyword>
<evidence type="ECO:0000313" key="7">
    <source>
        <dbReference type="Proteomes" id="UP000799291"/>
    </source>
</evidence>
<evidence type="ECO:0000256" key="5">
    <source>
        <dbReference type="SAM" id="Phobius"/>
    </source>
</evidence>
<sequence length="151" mass="16545">MLIHSPIAISSLLLATLGHMFQDVYHFSPRGASLEYLSLTFGFLFGQFVIGPYSDAYSAVFAVGYMCTFLPSIMHLVDTYTEHAASAICACTVVQSVCEAFLPLAAGPLYQRLGYGWGNSLPAFVALAFVPFTIILARYGESIRLKYQPKL</sequence>
<evidence type="ECO:0000313" key="6">
    <source>
        <dbReference type="EMBL" id="KAF2686894.1"/>
    </source>
</evidence>
<comment type="subcellular location">
    <subcellularLocation>
        <location evidence="1">Membrane</location>
        <topology evidence="1">Multi-pass membrane protein</topology>
    </subcellularLocation>
</comment>
<dbReference type="PANTHER" id="PTHR23502">
    <property type="entry name" value="MAJOR FACILITATOR SUPERFAMILY"/>
    <property type="match status" value="1"/>
</dbReference>
<feature type="transmembrane region" description="Helical" evidence="5">
    <location>
        <begin position="121"/>
        <end position="140"/>
    </location>
</feature>
<dbReference type="Proteomes" id="UP000799291">
    <property type="component" value="Unassembled WGS sequence"/>
</dbReference>
<dbReference type="InterPro" id="IPR036259">
    <property type="entry name" value="MFS_trans_sf"/>
</dbReference>
<keyword evidence="3 5" id="KW-1133">Transmembrane helix</keyword>
<gene>
    <name evidence="6" type="ORF">K458DRAFT_441590</name>
</gene>
<dbReference type="GO" id="GO:0022857">
    <property type="term" value="F:transmembrane transporter activity"/>
    <property type="evidence" value="ECO:0007669"/>
    <property type="project" value="TreeGrafter"/>
</dbReference>
<evidence type="ECO:0000256" key="1">
    <source>
        <dbReference type="ARBA" id="ARBA00004141"/>
    </source>
</evidence>
<accession>A0A6G1J8K8</accession>
<proteinExistence type="predicted"/>
<dbReference type="PANTHER" id="PTHR23502:SF60">
    <property type="entry name" value="MAJOR FACILITATOR SUPERFAMILY (MFS) PROFILE DOMAIN-CONTAINING PROTEIN-RELATED"/>
    <property type="match status" value="1"/>
</dbReference>
<dbReference type="GO" id="GO:0016020">
    <property type="term" value="C:membrane"/>
    <property type="evidence" value="ECO:0007669"/>
    <property type="project" value="UniProtKB-SubCell"/>
</dbReference>
<evidence type="ECO:0000256" key="2">
    <source>
        <dbReference type="ARBA" id="ARBA00022692"/>
    </source>
</evidence>
<keyword evidence="2 5" id="KW-0812">Transmembrane</keyword>
<keyword evidence="4 5" id="KW-0472">Membrane</keyword>
<evidence type="ECO:0008006" key="8">
    <source>
        <dbReference type="Google" id="ProtNLM"/>
    </source>
</evidence>
<protein>
    <recommendedName>
        <fullName evidence="8">MFS general substrate transporter</fullName>
    </recommendedName>
</protein>
<reference evidence="6" key="1">
    <citation type="journal article" date="2020" name="Stud. Mycol.">
        <title>101 Dothideomycetes genomes: a test case for predicting lifestyles and emergence of pathogens.</title>
        <authorList>
            <person name="Haridas S."/>
            <person name="Albert R."/>
            <person name="Binder M."/>
            <person name="Bloem J."/>
            <person name="Labutti K."/>
            <person name="Salamov A."/>
            <person name="Andreopoulos B."/>
            <person name="Baker S."/>
            <person name="Barry K."/>
            <person name="Bills G."/>
            <person name="Bluhm B."/>
            <person name="Cannon C."/>
            <person name="Castanera R."/>
            <person name="Culley D."/>
            <person name="Daum C."/>
            <person name="Ezra D."/>
            <person name="Gonzalez J."/>
            <person name="Henrissat B."/>
            <person name="Kuo A."/>
            <person name="Liang C."/>
            <person name="Lipzen A."/>
            <person name="Lutzoni F."/>
            <person name="Magnuson J."/>
            <person name="Mondo S."/>
            <person name="Nolan M."/>
            <person name="Ohm R."/>
            <person name="Pangilinan J."/>
            <person name="Park H.-J."/>
            <person name="Ramirez L."/>
            <person name="Alfaro M."/>
            <person name="Sun H."/>
            <person name="Tritt A."/>
            <person name="Yoshinaga Y."/>
            <person name="Zwiers L.-H."/>
            <person name="Turgeon B."/>
            <person name="Goodwin S."/>
            <person name="Spatafora J."/>
            <person name="Crous P."/>
            <person name="Grigoriev I."/>
        </authorList>
    </citation>
    <scope>NUCLEOTIDE SEQUENCE</scope>
    <source>
        <strain evidence="6">CBS 122367</strain>
    </source>
</reference>
<organism evidence="6 7">
    <name type="scientific">Lentithecium fluviatile CBS 122367</name>
    <dbReference type="NCBI Taxonomy" id="1168545"/>
    <lineage>
        <taxon>Eukaryota</taxon>
        <taxon>Fungi</taxon>
        <taxon>Dikarya</taxon>
        <taxon>Ascomycota</taxon>
        <taxon>Pezizomycotina</taxon>
        <taxon>Dothideomycetes</taxon>
        <taxon>Pleosporomycetidae</taxon>
        <taxon>Pleosporales</taxon>
        <taxon>Massarineae</taxon>
        <taxon>Lentitheciaceae</taxon>
        <taxon>Lentithecium</taxon>
    </lineage>
</organism>
<name>A0A6G1J8K8_9PLEO</name>
<feature type="transmembrane region" description="Helical" evidence="5">
    <location>
        <begin position="84"/>
        <end position="106"/>
    </location>
</feature>
<evidence type="ECO:0000256" key="4">
    <source>
        <dbReference type="ARBA" id="ARBA00023136"/>
    </source>
</evidence>
<dbReference type="AlphaFoldDB" id="A0A6G1J8K8"/>
<dbReference type="SUPFAM" id="SSF103473">
    <property type="entry name" value="MFS general substrate transporter"/>
    <property type="match status" value="1"/>
</dbReference>
<dbReference type="EMBL" id="MU005576">
    <property type="protein sequence ID" value="KAF2686894.1"/>
    <property type="molecule type" value="Genomic_DNA"/>
</dbReference>
<dbReference type="OrthoDB" id="5296287at2759"/>
<feature type="transmembrane region" description="Helical" evidence="5">
    <location>
        <begin position="6"/>
        <end position="25"/>
    </location>
</feature>
<evidence type="ECO:0000256" key="3">
    <source>
        <dbReference type="ARBA" id="ARBA00022989"/>
    </source>
</evidence>